<feature type="transmembrane region" description="Helical" evidence="2">
    <location>
        <begin position="89"/>
        <end position="109"/>
    </location>
</feature>
<dbReference type="RefSeq" id="WP_308449239.1">
    <property type="nucleotide sequence ID" value="NZ_JAJEQC010000006.1"/>
</dbReference>
<evidence type="ECO:0000313" key="3">
    <source>
        <dbReference type="EMBL" id="MCC2136880.1"/>
    </source>
</evidence>
<dbReference type="Proteomes" id="UP001199424">
    <property type="component" value="Unassembled WGS sequence"/>
</dbReference>
<feature type="transmembrane region" description="Helical" evidence="2">
    <location>
        <begin position="147"/>
        <end position="168"/>
    </location>
</feature>
<accession>A0AAE3DH21</accession>
<sequence>MPDYYIAEDGTIHDREAEHRSRTQHTAAPAVADTTAEDTPEVSFARQFVYWLFALSASVFAAVCVFHEMQAAFTPPAHLDFLEDYVQQFVFEHAKALVIIITVFCIYLYGKTGAKKHRYNVLAYLCTVSVCCFAPPAAVFVLMAAPILMALALAVLVLGIVGLVKMAFG</sequence>
<protein>
    <submittedName>
        <fullName evidence="3">Uncharacterized protein</fullName>
    </submittedName>
</protein>
<comment type="caution">
    <text evidence="3">The sequence shown here is derived from an EMBL/GenBank/DDBJ whole genome shotgun (WGS) entry which is preliminary data.</text>
</comment>
<dbReference type="AlphaFoldDB" id="A0AAE3DH21"/>
<dbReference type="EMBL" id="JAJEQC010000006">
    <property type="protein sequence ID" value="MCC2136880.1"/>
    <property type="molecule type" value="Genomic_DNA"/>
</dbReference>
<feature type="transmembrane region" description="Helical" evidence="2">
    <location>
        <begin position="121"/>
        <end position="141"/>
    </location>
</feature>
<gene>
    <name evidence="3" type="ORF">LKD31_07600</name>
</gene>
<keyword evidence="2" id="KW-1133">Transmembrane helix</keyword>
<evidence type="ECO:0000256" key="1">
    <source>
        <dbReference type="SAM" id="MobiDB-lite"/>
    </source>
</evidence>
<organism evidence="3 4">
    <name type="scientific">Hominenteromicrobium mulieris</name>
    <dbReference type="NCBI Taxonomy" id="2885357"/>
    <lineage>
        <taxon>Bacteria</taxon>
        <taxon>Bacillati</taxon>
        <taxon>Bacillota</taxon>
        <taxon>Clostridia</taxon>
        <taxon>Eubacteriales</taxon>
        <taxon>Oscillospiraceae</taxon>
        <taxon>Hominenteromicrobium</taxon>
    </lineage>
</organism>
<evidence type="ECO:0000313" key="4">
    <source>
        <dbReference type="Proteomes" id="UP001199424"/>
    </source>
</evidence>
<evidence type="ECO:0000256" key="2">
    <source>
        <dbReference type="SAM" id="Phobius"/>
    </source>
</evidence>
<keyword evidence="2" id="KW-0812">Transmembrane</keyword>
<feature type="transmembrane region" description="Helical" evidence="2">
    <location>
        <begin position="48"/>
        <end position="69"/>
    </location>
</feature>
<name>A0AAE3DH21_9FIRM</name>
<feature type="region of interest" description="Disordered" evidence="1">
    <location>
        <begin position="15"/>
        <end position="34"/>
    </location>
</feature>
<reference evidence="3" key="1">
    <citation type="submission" date="2021-10" db="EMBL/GenBank/DDBJ databases">
        <title>Anaerobic single-cell dispensing facilitates the cultivation of human gut bacteria.</title>
        <authorList>
            <person name="Afrizal A."/>
        </authorList>
    </citation>
    <scope>NUCLEOTIDE SEQUENCE</scope>
    <source>
        <strain evidence="3">CLA-AA-H250</strain>
    </source>
</reference>
<keyword evidence="2" id="KW-0472">Membrane</keyword>
<proteinExistence type="predicted"/>
<keyword evidence="4" id="KW-1185">Reference proteome</keyword>